<keyword evidence="1" id="KW-0238">DNA-binding</keyword>
<dbReference type="Pfam" id="PF00196">
    <property type="entry name" value="GerE"/>
    <property type="match status" value="1"/>
</dbReference>
<organism evidence="5 6">
    <name type="scientific">Streptomyces ochraceiscleroticus</name>
    <dbReference type="NCBI Taxonomy" id="47761"/>
    <lineage>
        <taxon>Bacteria</taxon>
        <taxon>Bacillati</taxon>
        <taxon>Actinomycetota</taxon>
        <taxon>Actinomycetes</taxon>
        <taxon>Kitasatosporales</taxon>
        <taxon>Streptomycetaceae</taxon>
        <taxon>Streptomyces</taxon>
    </lineage>
</organism>
<dbReference type="PRINTS" id="PR00038">
    <property type="entry name" value="HTHLUXR"/>
</dbReference>
<dbReference type="InterPro" id="IPR000792">
    <property type="entry name" value="Tscrpt_reg_LuxR_C"/>
</dbReference>
<dbReference type="Gene3D" id="3.40.50.2300">
    <property type="match status" value="1"/>
</dbReference>
<dbReference type="SUPFAM" id="SSF46894">
    <property type="entry name" value="C-terminal effector domain of the bipartite response regulators"/>
    <property type="match status" value="1"/>
</dbReference>
<dbReference type="CDD" id="cd06170">
    <property type="entry name" value="LuxR_C_like"/>
    <property type="match status" value="1"/>
</dbReference>
<evidence type="ECO:0000313" key="6">
    <source>
        <dbReference type="Proteomes" id="UP001596139"/>
    </source>
</evidence>
<dbReference type="PANTHER" id="PTHR43214">
    <property type="entry name" value="TWO-COMPONENT RESPONSE REGULATOR"/>
    <property type="match status" value="1"/>
</dbReference>
<dbReference type="PROSITE" id="PS50043">
    <property type="entry name" value="HTH_LUXR_2"/>
    <property type="match status" value="1"/>
</dbReference>
<dbReference type="PANTHER" id="PTHR43214:SF42">
    <property type="entry name" value="TRANSCRIPTIONAL REGULATORY PROTEIN DESR"/>
    <property type="match status" value="1"/>
</dbReference>
<dbReference type="InterPro" id="IPR011006">
    <property type="entry name" value="CheY-like_superfamily"/>
</dbReference>
<comment type="caution">
    <text evidence="5">The sequence shown here is derived from an EMBL/GenBank/DDBJ whole genome shotgun (WGS) entry which is preliminary data.</text>
</comment>
<protein>
    <submittedName>
        <fullName evidence="5">Response regulator transcription factor</fullName>
    </submittedName>
</protein>
<evidence type="ECO:0000259" key="3">
    <source>
        <dbReference type="PROSITE" id="PS50043"/>
    </source>
</evidence>
<accession>A0ABW1MHY8</accession>
<gene>
    <name evidence="5" type="ORF">ACFP4F_12545</name>
</gene>
<dbReference type="Proteomes" id="UP001596139">
    <property type="component" value="Unassembled WGS sequence"/>
</dbReference>
<dbReference type="EMBL" id="JBHSPX010000004">
    <property type="protein sequence ID" value="MFC6063376.1"/>
    <property type="molecule type" value="Genomic_DNA"/>
</dbReference>
<evidence type="ECO:0000256" key="2">
    <source>
        <dbReference type="PROSITE-ProRule" id="PRU00169"/>
    </source>
</evidence>
<evidence type="ECO:0000313" key="5">
    <source>
        <dbReference type="EMBL" id="MFC6063376.1"/>
    </source>
</evidence>
<sequence length="201" mass="21560">MIRVLLVEENGLLRGALAALLTRESDMEVVAQGGGDGQVLARALSYRPDVVVIDVDARQDEALATAGELCERLPECRTLLVAGSPALERLRSVLALRPPGLIGKDAPCDRLVEGIRKVVGGQRYIDPGLALLVLDAAADPLTPREREVLRLAADGAPGREIADRLSLSVGTIRNHLSAITRKIGARNRIDAIRIARESGWL</sequence>
<feature type="domain" description="HTH luxR-type" evidence="3">
    <location>
        <begin position="134"/>
        <end position="199"/>
    </location>
</feature>
<dbReference type="Gene3D" id="1.10.10.10">
    <property type="entry name" value="Winged helix-like DNA-binding domain superfamily/Winged helix DNA-binding domain"/>
    <property type="match status" value="1"/>
</dbReference>
<reference evidence="6" key="1">
    <citation type="journal article" date="2019" name="Int. J. Syst. Evol. Microbiol.">
        <title>The Global Catalogue of Microorganisms (GCM) 10K type strain sequencing project: providing services to taxonomists for standard genome sequencing and annotation.</title>
        <authorList>
            <consortium name="The Broad Institute Genomics Platform"/>
            <consortium name="The Broad Institute Genome Sequencing Center for Infectious Disease"/>
            <person name="Wu L."/>
            <person name="Ma J."/>
        </authorList>
    </citation>
    <scope>NUCLEOTIDE SEQUENCE [LARGE SCALE GENOMIC DNA]</scope>
    <source>
        <strain evidence="6">CGMCC 1.15180</strain>
    </source>
</reference>
<evidence type="ECO:0000259" key="4">
    <source>
        <dbReference type="PROSITE" id="PS50110"/>
    </source>
</evidence>
<dbReference type="InterPro" id="IPR016032">
    <property type="entry name" value="Sig_transdc_resp-reg_C-effctor"/>
</dbReference>
<feature type="modified residue" description="4-aspartylphosphate" evidence="2">
    <location>
        <position position="54"/>
    </location>
</feature>
<dbReference type="PROSITE" id="PS50110">
    <property type="entry name" value="RESPONSE_REGULATORY"/>
    <property type="match status" value="1"/>
</dbReference>
<dbReference type="InterPro" id="IPR036388">
    <property type="entry name" value="WH-like_DNA-bd_sf"/>
</dbReference>
<feature type="domain" description="Response regulatory" evidence="4">
    <location>
        <begin position="3"/>
        <end position="119"/>
    </location>
</feature>
<dbReference type="RefSeq" id="WP_031059657.1">
    <property type="nucleotide sequence ID" value="NZ_JBHSPX010000004.1"/>
</dbReference>
<proteinExistence type="predicted"/>
<dbReference type="SMART" id="SM00421">
    <property type="entry name" value="HTH_LUXR"/>
    <property type="match status" value="1"/>
</dbReference>
<keyword evidence="6" id="KW-1185">Reference proteome</keyword>
<evidence type="ECO:0000256" key="1">
    <source>
        <dbReference type="ARBA" id="ARBA00023125"/>
    </source>
</evidence>
<keyword evidence="2" id="KW-0597">Phosphoprotein</keyword>
<name>A0ABW1MHY8_9ACTN</name>
<dbReference type="InterPro" id="IPR039420">
    <property type="entry name" value="WalR-like"/>
</dbReference>
<dbReference type="InterPro" id="IPR001789">
    <property type="entry name" value="Sig_transdc_resp-reg_receiver"/>
</dbReference>
<dbReference type="SUPFAM" id="SSF52172">
    <property type="entry name" value="CheY-like"/>
    <property type="match status" value="1"/>
</dbReference>